<dbReference type="InterPro" id="IPR013783">
    <property type="entry name" value="Ig-like_fold"/>
</dbReference>
<dbReference type="InterPro" id="IPR002772">
    <property type="entry name" value="Glyco_hydro_3_C"/>
</dbReference>
<evidence type="ECO:0000256" key="12">
    <source>
        <dbReference type="ARBA" id="ARBA00024574"/>
    </source>
</evidence>
<dbReference type="PANTHER" id="PTHR42721:SF3">
    <property type="entry name" value="BETA-D-XYLOSIDASE 5-RELATED"/>
    <property type="match status" value="1"/>
</dbReference>
<dbReference type="SUPFAM" id="SSF52279">
    <property type="entry name" value="Beta-D-glucan exohydrolase, C-terminal domain"/>
    <property type="match status" value="1"/>
</dbReference>
<dbReference type="Pfam" id="PF01822">
    <property type="entry name" value="WSC"/>
    <property type="match status" value="1"/>
</dbReference>
<comment type="pathway">
    <text evidence="2">Glycan degradation; xylan degradation.</text>
</comment>
<dbReference type="InterPro" id="IPR017853">
    <property type="entry name" value="GH"/>
</dbReference>
<feature type="region of interest" description="Disordered" evidence="14">
    <location>
        <begin position="882"/>
        <end position="910"/>
    </location>
</feature>
<gene>
    <name evidence="17" type="ORF">TWF694_010078</name>
</gene>
<evidence type="ECO:0000256" key="15">
    <source>
        <dbReference type="SAM" id="SignalP"/>
    </source>
</evidence>
<organism evidence="17 18">
    <name type="scientific">Orbilia ellipsospora</name>
    <dbReference type="NCBI Taxonomy" id="2528407"/>
    <lineage>
        <taxon>Eukaryota</taxon>
        <taxon>Fungi</taxon>
        <taxon>Dikarya</taxon>
        <taxon>Ascomycota</taxon>
        <taxon>Pezizomycotina</taxon>
        <taxon>Orbiliomycetes</taxon>
        <taxon>Orbiliales</taxon>
        <taxon>Orbiliaceae</taxon>
        <taxon>Orbilia</taxon>
    </lineage>
</organism>
<dbReference type="InterPro" id="IPR044993">
    <property type="entry name" value="BXL"/>
</dbReference>
<dbReference type="AlphaFoldDB" id="A0AAV9X8S8"/>
<feature type="signal peptide" evidence="15">
    <location>
        <begin position="1"/>
        <end position="21"/>
    </location>
</feature>
<evidence type="ECO:0000259" key="16">
    <source>
        <dbReference type="PROSITE" id="PS51212"/>
    </source>
</evidence>
<keyword evidence="6 15" id="KW-0732">Signal</keyword>
<dbReference type="Pfam" id="PF01915">
    <property type="entry name" value="Glyco_hydro_3_C"/>
    <property type="match status" value="1"/>
</dbReference>
<dbReference type="SUPFAM" id="SSF51445">
    <property type="entry name" value="(Trans)glycosidases"/>
    <property type="match status" value="1"/>
</dbReference>
<evidence type="ECO:0000256" key="2">
    <source>
        <dbReference type="ARBA" id="ARBA00004851"/>
    </source>
</evidence>
<comment type="catalytic activity">
    <reaction evidence="12">
        <text>Hydrolysis of (1-&gt;4)-beta-D-xylans, to remove successive D-xylose residues from the non-reducing termini.</text>
        <dbReference type="EC" id="3.2.1.37"/>
    </reaction>
</comment>
<comment type="caution">
    <text evidence="17">The sequence shown here is derived from an EMBL/GenBank/DDBJ whole genome shotgun (WGS) entry which is preliminary data.</text>
</comment>
<dbReference type="Pfam" id="PF00933">
    <property type="entry name" value="Glyco_hydro_3"/>
    <property type="match status" value="1"/>
</dbReference>
<evidence type="ECO:0000256" key="11">
    <source>
        <dbReference type="ARBA" id="ARBA00023326"/>
    </source>
</evidence>
<evidence type="ECO:0000313" key="17">
    <source>
        <dbReference type="EMBL" id="KAK6538495.1"/>
    </source>
</evidence>
<evidence type="ECO:0000256" key="9">
    <source>
        <dbReference type="ARBA" id="ARBA00023277"/>
    </source>
</evidence>
<keyword evidence="5" id="KW-0858">Xylan degradation</keyword>
<evidence type="ECO:0000256" key="8">
    <source>
        <dbReference type="ARBA" id="ARBA00023180"/>
    </source>
</evidence>
<comment type="similarity">
    <text evidence="3">Belongs to the glycosyl hydrolase 3 family.</text>
</comment>
<sequence length="910" mass="97523">MAHKTTLGAVILPLLVARALANPASEPSSFVCDASSNGPSYNASITYQGCYSDPSVSILGALKLSTIAMTPQFCGNFCGERGFAYGGVEFGTQCFCGITPNFSNAVKTSENRCSQKCTTQPSSACGGGYVMSLYKINNPIGDASKGSGSTRFIPSCQTSPLCSQNICDTSLSQKHRIRSLVTSLQLEEKILNLVDASAGAARLGLPPHEWWNEATHGVGSSPGVQFAPQGSNFSYATSFPAPISYAAAFNDDLVREIGNVIGREGRAFGNYGFSGFSYWAPNMNAFRDPRWGRGQETPGEDALRVSNYVRAFVPGLQGPDPDDKMIIATCKHYAAYDVETGRYGNDYNPDQQDLADYFLTSFKACVRDAQVGSIMCAYNAVDGYPSCASEYLLQEVLREHWNFQNDYNYVVSDCGAVTDIFQYHNFTKTEQQAASAALNAGTDIECGNSFIKLNESLADGEITEQRIDQALTRLYSALFTVGFFDESKWAQLNWADVATPDAAQLAYQAAVEGMVLLKNDDKFLPKTATSGSPKTNVAVIGPYATATSQMQGDYSGNAKSIISPLQAFQTNTAWNVSYAAGTGISSTDTSGFAAALSAARASDFIIYLGGIDGSLENEQNDRKSLAWPGNQLDLITQLASLSKPVIVIQFGGGQIDDSMLLKNNNVKSIIWAGYPSQDGGKALLDVLTGQTSIAGRLPITQYPASFVSDVSIFNINLRPSGSYPGKTYRWYTGTPVLPFGYGLHYTTFGFKWGTTLKTEYNIQDIVNAAGNAINDVTPWTTISVTVSNTGDITSDYVGLLFLSSNNAGPTPRPNKTLVSYARLHGISAGASSVLSLPLTLGSIARANADGNLVIFPGDYTISLDNDNSLTYSFTLTGRQGTIERGLPKPAPTYSATVPIKTQPPSDKAYS</sequence>
<dbReference type="Gene3D" id="3.40.50.1700">
    <property type="entry name" value="Glycoside hydrolase family 3 C-terminal domain"/>
    <property type="match status" value="1"/>
</dbReference>
<feature type="domain" description="WSC" evidence="16">
    <location>
        <begin position="44"/>
        <end position="137"/>
    </location>
</feature>
<keyword evidence="18" id="KW-1185">Reference proteome</keyword>
<protein>
    <recommendedName>
        <fullName evidence="13">xylan 1,4-beta-xylosidase</fullName>
        <ecNumber evidence="13">3.2.1.37</ecNumber>
    </recommendedName>
</protein>
<dbReference type="InterPro" id="IPR002889">
    <property type="entry name" value="WSC_carb-bd"/>
</dbReference>
<evidence type="ECO:0000313" key="18">
    <source>
        <dbReference type="Proteomes" id="UP001365542"/>
    </source>
</evidence>
<dbReference type="GO" id="GO:0045493">
    <property type="term" value="P:xylan catabolic process"/>
    <property type="evidence" value="ECO:0007669"/>
    <property type="project" value="UniProtKB-KW"/>
</dbReference>
<dbReference type="GO" id="GO:0031222">
    <property type="term" value="P:arabinan catabolic process"/>
    <property type="evidence" value="ECO:0007669"/>
    <property type="project" value="TreeGrafter"/>
</dbReference>
<evidence type="ECO:0000256" key="13">
    <source>
        <dbReference type="ARBA" id="ARBA00026107"/>
    </source>
</evidence>
<dbReference type="InterPro" id="IPR026891">
    <property type="entry name" value="Fn3-like"/>
</dbReference>
<keyword evidence="7" id="KW-0378">Hydrolase</keyword>
<keyword evidence="11" id="KW-0624">Polysaccharide degradation</keyword>
<evidence type="ECO:0000256" key="14">
    <source>
        <dbReference type="SAM" id="MobiDB-lite"/>
    </source>
</evidence>
<accession>A0AAV9X8S8</accession>
<dbReference type="FunFam" id="3.40.50.1700:FF:000007">
    <property type="entry name" value="Exo-1,4-beta-xylosidase xlnD"/>
    <property type="match status" value="1"/>
</dbReference>
<dbReference type="InterPro" id="IPR036962">
    <property type="entry name" value="Glyco_hydro_3_N_sf"/>
</dbReference>
<name>A0AAV9X8S8_9PEZI</name>
<keyword evidence="4" id="KW-0964">Secreted</keyword>
<proteinExistence type="inferred from homology"/>
<evidence type="ECO:0000256" key="3">
    <source>
        <dbReference type="ARBA" id="ARBA00005336"/>
    </source>
</evidence>
<dbReference type="GO" id="GO:0046556">
    <property type="term" value="F:alpha-L-arabinofuranosidase activity"/>
    <property type="evidence" value="ECO:0007669"/>
    <property type="project" value="TreeGrafter"/>
</dbReference>
<dbReference type="EC" id="3.2.1.37" evidence="13"/>
<dbReference type="GO" id="GO:0009044">
    <property type="term" value="F:xylan 1,4-beta-xylosidase activity"/>
    <property type="evidence" value="ECO:0007669"/>
    <property type="project" value="UniProtKB-EC"/>
</dbReference>
<feature type="chain" id="PRO_5043586672" description="xylan 1,4-beta-xylosidase" evidence="15">
    <location>
        <begin position="22"/>
        <end position="910"/>
    </location>
</feature>
<evidence type="ECO:0000256" key="5">
    <source>
        <dbReference type="ARBA" id="ARBA00022651"/>
    </source>
</evidence>
<reference evidence="17 18" key="1">
    <citation type="submission" date="2019-10" db="EMBL/GenBank/DDBJ databases">
        <authorList>
            <person name="Palmer J.M."/>
        </authorList>
    </citation>
    <scope>NUCLEOTIDE SEQUENCE [LARGE SCALE GENOMIC DNA]</scope>
    <source>
        <strain evidence="17 18">TWF694</strain>
    </source>
</reference>
<evidence type="ECO:0000256" key="10">
    <source>
        <dbReference type="ARBA" id="ARBA00023295"/>
    </source>
</evidence>
<comment type="subcellular location">
    <subcellularLocation>
        <location evidence="1">Secreted</location>
    </subcellularLocation>
</comment>
<dbReference type="Gene3D" id="2.60.40.10">
    <property type="entry name" value="Immunoglobulins"/>
    <property type="match status" value="1"/>
</dbReference>
<dbReference type="PANTHER" id="PTHR42721">
    <property type="entry name" value="SUGAR HYDROLASE-RELATED"/>
    <property type="match status" value="1"/>
</dbReference>
<keyword evidence="8" id="KW-0325">Glycoprotein</keyword>
<dbReference type="InterPro" id="IPR036881">
    <property type="entry name" value="Glyco_hydro_3_C_sf"/>
</dbReference>
<dbReference type="EMBL" id="JAVHJO010000007">
    <property type="protein sequence ID" value="KAK6538495.1"/>
    <property type="molecule type" value="Genomic_DNA"/>
</dbReference>
<dbReference type="PROSITE" id="PS51212">
    <property type="entry name" value="WSC"/>
    <property type="match status" value="1"/>
</dbReference>
<dbReference type="SMART" id="SM00321">
    <property type="entry name" value="WSC"/>
    <property type="match status" value="1"/>
</dbReference>
<evidence type="ECO:0000256" key="6">
    <source>
        <dbReference type="ARBA" id="ARBA00022729"/>
    </source>
</evidence>
<dbReference type="InterPro" id="IPR001764">
    <property type="entry name" value="Glyco_hydro_3_N"/>
</dbReference>
<evidence type="ECO:0000256" key="7">
    <source>
        <dbReference type="ARBA" id="ARBA00022801"/>
    </source>
</evidence>
<dbReference type="PRINTS" id="PR00133">
    <property type="entry name" value="GLHYDRLASE3"/>
</dbReference>
<dbReference type="SMART" id="SM01217">
    <property type="entry name" value="Fn3_like"/>
    <property type="match status" value="1"/>
</dbReference>
<keyword evidence="10" id="KW-0326">Glycosidase</keyword>
<dbReference type="GO" id="GO:0005576">
    <property type="term" value="C:extracellular region"/>
    <property type="evidence" value="ECO:0007669"/>
    <property type="project" value="UniProtKB-SubCell"/>
</dbReference>
<keyword evidence="9" id="KW-0119">Carbohydrate metabolism</keyword>
<evidence type="ECO:0000256" key="4">
    <source>
        <dbReference type="ARBA" id="ARBA00022525"/>
    </source>
</evidence>
<dbReference type="Proteomes" id="UP001365542">
    <property type="component" value="Unassembled WGS sequence"/>
</dbReference>
<dbReference type="Gene3D" id="3.20.20.300">
    <property type="entry name" value="Glycoside hydrolase, family 3, N-terminal domain"/>
    <property type="match status" value="1"/>
</dbReference>
<evidence type="ECO:0000256" key="1">
    <source>
        <dbReference type="ARBA" id="ARBA00004613"/>
    </source>
</evidence>